<keyword evidence="2" id="KW-1185">Reference proteome</keyword>
<feature type="region of interest" description="Disordered" evidence="1">
    <location>
        <begin position="63"/>
        <end position="162"/>
    </location>
</feature>
<proteinExistence type="predicted"/>
<dbReference type="AlphaFoldDB" id="A0A914H0F0"/>
<name>A0A914H0F0_GLORO</name>
<evidence type="ECO:0000313" key="4">
    <source>
        <dbReference type="WBParaSite" id="Gr19_v10_g13026.t1"/>
    </source>
</evidence>
<dbReference type="Proteomes" id="UP000887572">
    <property type="component" value="Unplaced"/>
</dbReference>
<feature type="compositionally biased region" description="Low complexity" evidence="1">
    <location>
        <begin position="135"/>
        <end position="153"/>
    </location>
</feature>
<protein>
    <submittedName>
        <fullName evidence="3 4">Uncharacterized protein</fullName>
    </submittedName>
</protein>
<evidence type="ECO:0000313" key="2">
    <source>
        <dbReference type="Proteomes" id="UP000887572"/>
    </source>
</evidence>
<organism evidence="2 4">
    <name type="scientific">Globodera rostochiensis</name>
    <name type="common">Golden nematode worm</name>
    <name type="synonym">Heterodera rostochiensis</name>
    <dbReference type="NCBI Taxonomy" id="31243"/>
    <lineage>
        <taxon>Eukaryota</taxon>
        <taxon>Metazoa</taxon>
        <taxon>Ecdysozoa</taxon>
        <taxon>Nematoda</taxon>
        <taxon>Chromadorea</taxon>
        <taxon>Rhabditida</taxon>
        <taxon>Tylenchina</taxon>
        <taxon>Tylenchomorpha</taxon>
        <taxon>Tylenchoidea</taxon>
        <taxon>Heteroderidae</taxon>
        <taxon>Heteroderinae</taxon>
        <taxon>Globodera</taxon>
    </lineage>
</organism>
<dbReference type="WBParaSite" id="Gr19_v10_g13026.t1">
    <property type="protein sequence ID" value="Gr19_v10_g13026.t1"/>
    <property type="gene ID" value="Gr19_v10_g13026"/>
</dbReference>
<sequence length="162" mass="18294">MAANRFVLVPEDIYRGLTSVRDTGDPNLDFTRRALENVKRENADPTTKNVHYNQELRRYLHLKKEHDERPVRVTIDNNNRRGIIAAGEQQPTAAPTPLLEKNPKQKKKRKRSLSVASSRGDAGAEQEEEEEGNKTADSSFRSARSSSTTGTLRAEMETPYNS</sequence>
<evidence type="ECO:0000256" key="1">
    <source>
        <dbReference type="SAM" id="MobiDB-lite"/>
    </source>
</evidence>
<accession>A0A914H0F0</accession>
<dbReference type="WBParaSite" id="Gr19_v10_g13023.t1">
    <property type="protein sequence ID" value="Gr19_v10_g13023.t1"/>
    <property type="gene ID" value="Gr19_v10_g13023"/>
</dbReference>
<evidence type="ECO:0000313" key="3">
    <source>
        <dbReference type="WBParaSite" id="Gr19_v10_g13023.t1"/>
    </source>
</evidence>
<reference evidence="3 4" key="1">
    <citation type="submission" date="2022-11" db="UniProtKB">
        <authorList>
            <consortium name="WormBaseParasite"/>
        </authorList>
    </citation>
    <scope>IDENTIFICATION</scope>
</reference>